<dbReference type="AlphaFoldDB" id="A0A2H4S7S2"/>
<reference evidence="2 3" key="1">
    <citation type="journal article" date="2017" name="BMC Genomics">
        <title>Chromosome level assembly and secondary metabolite potential of the parasitic fungus Cordyceps militaris.</title>
        <authorList>
            <person name="Kramer G.J."/>
            <person name="Nodwell J.R."/>
        </authorList>
    </citation>
    <scope>NUCLEOTIDE SEQUENCE [LARGE SCALE GENOMIC DNA]</scope>
    <source>
        <strain evidence="2 3">ATCC 34164</strain>
    </source>
</reference>
<dbReference type="EMBL" id="CP023322">
    <property type="protein sequence ID" value="ATY59157.1"/>
    <property type="molecule type" value="Genomic_DNA"/>
</dbReference>
<protein>
    <submittedName>
        <fullName evidence="2">Uncharacterized protein</fullName>
    </submittedName>
</protein>
<dbReference type="OrthoDB" id="4865726at2759"/>
<evidence type="ECO:0000313" key="3">
    <source>
        <dbReference type="Proteomes" id="UP000323067"/>
    </source>
</evidence>
<dbReference type="VEuPathDB" id="FungiDB:CCM_05887"/>
<organism evidence="2 3">
    <name type="scientific">Cordyceps militaris</name>
    <name type="common">Caterpillar fungus</name>
    <name type="synonym">Clavaria militaris</name>
    <dbReference type="NCBI Taxonomy" id="73501"/>
    <lineage>
        <taxon>Eukaryota</taxon>
        <taxon>Fungi</taxon>
        <taxon>Dikarya</taxon>
        <taxon>Ascomycota</taxon>
        <taxon>Pezizomycotina</taxon>
        <taxon>Sordariomycetes</taxon>
        <taxon>Hypocreomycetidae</taxon>
        <taxon>Hypocreales</taxon>
        <taxon>Cordycipitaceae</taxon>
        <taxon>Cordyceps</taxon>
    </lineage>
</organism>
<dbReference type="VEuPathDB" id="FungiDB:A9K55_003255"/>
<name>A0A2H4S7S2_CORMI</name>
<proteinExistence type="predicted"/>
<feature type="region of interest" description="Disordered" evidence="1">
    <location>
        <begin position="267"/>
        <end position="287"/>
    </location>
</feature>
<accession>A0A2H4S7S2</accession>
<dbReference type="Proteomes" id="UP000323067">
    <property type="component" value="Chromosome iv"/>
</dbReference>
<evidence type="ECO:0000256" key="1">
    <source>
        <dbReference type="SAM" id="MobiDB-lite"/>
    </source>
</evidence>
<evidence type="ECO:0000313" key="2">
    <source>
        <dbReference type="EMBL" id="ATY59157.1"/>
    </source>
</evidence>
<gene>
    <name evidence="2" type="ORF">A9K55_003255</name>
</gene>
<sequence length="287" mass="33552">MRDDESAIREMQNQPPVHPRWTFAAAERRMRSEFRWSGHTTLTSDYVDESHPLHGLWEKVRSHVSQLFHPSSADADRALDTDRLHVLHQRIWTRLRAAVEAYDTRGDYRAQLPRRAELLSLRFALPPHQASSHVTYAVNMLAACHALHLLQVADRESHAVAEARETAARLQRERRAVGRVFETSRDMYEVLRLTMDLWRSNKDDMDAYLHGLKQKYRAIGGLQQDCEDYVDVGHVEDTVEETLQMMQACQHRFEEAQKKWWDAKQEYQSEQPDLRMSSPEDYGVDSE</sequence>